<evidence type="ECO:0000256" key="2">
    <source>
        <dbReference type="ARBA" id="ARBA00022490"/>
    </source>
</evidence>
<keyword evidence="2" id="KW-0963">Cytoplasm</keyword>
<dbReference type="Pfam" id="PF04669">
    <property type="entry name" value="PBDC1"/>
    <property type="match status" value="1"/>
</dbReference>
<dbReference type="PANTHER" id="PTHR13410">
    <property type="entry name" value="PROTEIN PBDC1"/>
    <property type="match status" value="1"/>
</dbReference>
<comment type="similarity">
    <text evidence="3">Belongs to the PBDC1 family.</text>
</comment>
<reference evidence="6 7" key="1">
    <citation type="journal article" date="2011" name="J. Gen. Appl. Microbiol.">
        <title>Draft genome sequencing of the enigmatic yeast Saitoella complicata.</title>
        <authorList>
            <person name="Nishida H."/>
            <person name="Hamamoto M."/>
            <person name="Sugiyama J."/>
        </authorList>
    </citation>
    <scope>NUCLEOTIDE SEQUENCE [LARGE SCALE GENOMIC DNA]</scope>
    <source>
        <strain evidence="6 7">NRRL Y-17804</strain>
    </source>
</reference>
<dbReference type="PANTHER" id="PTHR13410:SF9">
    <property type="entry name" value="PROTEIN PBDC1"/>
    <property type="match status" value="1"/>
</dbReference>
<dbReference type="Proteomes" id="UP000033140">
    <property type="component" value="Unassembled WGS sequence"/>
</dbReference>
<evidence type="ECO:0000313" key="6">
    <source>
        <dbReference type="EMBL" id="GAO49245.1"/>
    </source>
</evidence>
<protein>
    <recommendedName>
        <fullName evidence="4">Protein PBDC1 homolog</fullName>
    </recommendedName>
</protein>
<organism evidence="6 7">
    <name type="scientific">Saitoella complicata (strain BCRC 22490 / CBS 7301 / JCM 7358 / NBRC 10748 / NRRL Y-17804)</name>
    <dbReference type="NCBI Taxonomy" id="698492"/>
    <lineage>
        <taxon>Eukaryota</taxon>
        <taxon>Fungi</taxon>
        <taxon>Dikarya</taxon>
        <taxon>Ascomycota</taxon>
        <taxon>Taphrinomycotina</taxon>
        <taxon>Taphrinomycotina incertae sedis</taxon>
        <taxon>Saitoella</taxon>
    </lineage>
</organism>
<reference evidence="6 7" key="3">
    <citation type="journal article" date="2015" name="Genome Announc.">
        <title>Draft Genome Sequence of the Archiascomycetous Yeast Saitoella complicata.</title>
        <authorList>
            <person name="Yamauchi K."/>
            <person name="Kondo S."/>
            <person name="Hamamoto M."/>
            <person name="Takahashi Y."/>
            <person name="Ogura Y."/>
            <person name="Hayashi T."/>
            <person name="Nishida H."/>
        </authorList>
    </citation>
    <scope>NUCLEOTIDE SEQUENCE [LARGE SCALE GENOMIC DNA]</scope>
    <source>
        <strain evidence="6 7">NRRL Y-17804</strain>
    </source>
</reference>
<dbReference type="OMA" id="IQFYAFE"/>
<gene>
    <name evidence="6" type="ORF">G7K_3398-t1</name>
</gene>
<dbReference type="InterPro" id="IPR023139">
    <property type="entry name" value="PBDC1-like_dom_sf"/>
</dbReference>
<dbReference type="Gene3D" id="1.10.3560.10">
    <property type="entry name" value="yst0336 like domain"/>
    <property type="match status" value="1"/>
</dbReference>
<evidence type="ECO:0000313" key="7">
    <source>
        <dbReference type="Proteomes" id="UP000033140"/>
    </source>
</evidence>
<reference evidence="6 7" key="2">
    <citation type="journal article" date="2014" name="J. Gen. Appl. Microbiol.">
        <title>The early diverging ascomycetous budding yeast Saitoella complicata has three histone deacetylases belonging to the Clr6, Hos2, and Rpd3 lineages.</title>
        <authorList>
            <person name="Nishida H."/>
            <person name="Matsumoto T."/>
            <person name="Kondo S."/>
            <person name="Hamamoto M."/>
            <person name="Yoshikawa H."/>
        </authorList>
    </citation>
    <scope>NUCLEOTIDE SEQUENCE [LARGE SCALE GENOMIC DNA]</scope>
    <source>
        <strain evidence="6 7">NRRL Y-17804</strain>
    </source>
</reference>
<evidence type="ECO:0000259" key="5">
    <source>
        <dbReference type="Pfam" id="PF04669"/>
    </source>
</evidence>
<dbReference type="STRING" id="698492.A0A0E9NIK4"/>
<keyword evidence="7" id="KW-1185">Reference proteome</keyword>
<comment type="subcellular location">
    <subcellularLocation>
        <location evidence="1">Cytoplasm</location>
    </subcellularLocation>
</comment>
<dbReference type="FunFam" id="1.10.3560.10:FF:000001">
    <property type="entry name" value="Protein PBDC1 homolog"/>
    <property type="match status" value="1"/>
</dbReference>
<sequence length="198" mass="22840">MLSVGGDAASGGEFCRTRCSACIARGHVQPALCFYDGMSNRRKTKRIRRMATEQKKFDAETADNLEEIEKQFAVKAIEHAQVYWNILEKMPGSQLKLTRLDDEIIEHLKEVFPDLVASNGATIDENEMKSHAGKNKWRPFLMKYEKLVDDYNFGTLLRTDAKAEYEEHTTIFVPRMQFFAIEILRNRAGLNDWICQKK</sequence>
<comment type="caution">
    <text evidence="6">The sequence shown here is derived from an EMBL/GenBank/DDBJ whole genome shotgun (WGS) entry which is preliminary data.</text>
</comment>
<evidence type="ECO:0000256" key="4">
    <source>
        <dbReference type="ARBA" id="ARBA00069779"/>
    </source>
</evidence>
<proteinExistence type="inferred from homology"/>
<dbReference type="EMBL" id="BACD03000021">
    <property type="protein sequence ID" value="GAO49245.1"/>
    <property type="molecule type" value="Genomic_DNA"/>
</dbReference>
<feature type="domain" description="Polysaccharide biosynthesis" evidence="5">
    <location>
        <begin position="68"/>
        <end position="195"/>
    </location>
</feature>
<evidence type="ECO:0000256" key="3">
    <source>
        <dbReference type="ARBA" id="ARBA00061201"/>
    </source>
</evidence>
<dbReference type="InterPro" id="IPR008476">
    <property type="entry name" value="PBDC1_metazoa/fungi"/>
</dbReference>
<dbReference type="AlphaFoldDB" id="A0A0E9NIK4"/>
<evidence type="ECO:0000256" key="1">
    <source>
        <dbReference type="ARBA" id="ARBA00004496"/>
    </source>
</evidence>
<dbReference type="InterPro" id="IPR021148">
    <property type="entry name" value="Polysacc_synth_dom"/>
</dbReference>
<name>A0A0E9NIK4_SAICN</name>
<accession>A0A0E9NIK4</accession>
<dbReference type="GO" id="GO:0005737">
    <property type="term" value="C:cytoplasm"/>
    <property type="evidence" value="ECO:0007669"/>
    <property type="project" value="UniProtKB-SubCell"/>
</dbReference>